<proteinExistence type="predicted"/>
<gene>
    <name evidence="2" type="ORF">F2Q69_00000916</name>
</gene>
<sequence length="53" mass="5786">MGLESLNVPEAATRAEEEAEGEEEAERFTILDIRWNLGLQLGRRVGSVLVGCA</sequence>
<name>A0A8S9P207_BRACR</name>
<protein>
    <submittedName>
        <fullName evidence="2">Uncharacterized protein</fullName>
    </submittedName>
</protein>
<dbReference type="Proteomes" id="UP000712600">
    <property type="component" value="Unassembled WGS sequence"/>
</dbReference>
<dbReference type="EMBL" id="QGKX02001521">
    <property type="protein sequence ID" value="KAF3508765.1"/>
    <property type="molecule type" value="Genomic_DNA"/>
</dbReference>
<evidence type="ECO:0000313" key="3">
    <source>
        <dbReference type="Proteomes" id="UP000712600"/>
    </source>
</evidence>
<feature type="region of interest" description="Disordered" evidence="1">
    <location>
        <begin position="1"/>
        <end position="24"/>
    </location>
</feature>
<comment type="caution">
    <text evidence="2">The sequence shown here is derived from an EMBL/GenBank/DDBJ whole genome shotgun (WGS) entry which is preliminary data.</text>
</comment>
<dbReference type="AlphaFoldDB" id="A0A8S9P207"/>
<organism evidence="2 3">
    <name type="scientific">Brassica cretica</name>
    <name type="common">Mustard</name>
    <dbReference type="NCBI Taxonomy" id="69181"/>
    <lineage>
        <taxon>Eukaryota</taxon>
        <taxon>Viridiplantae</taxon>
        <taxon>Streptophyta</taxon>
        <taxon>Embryophyta</taxon>
        <taxon>Tracheophyta</taxon>
        <taxon>Spermatophyta</taxon>
        <taxon>Magnoliopsida</taxon>
        <taxon>eudicotyledons</taxon>
        <taxon>Gunneridae</taxon>
        <taxon>Pentapetalae</taxon>
        <taxon>rosids</taxon>
        <taxon>malvids</taxon>
        <taxon>Brassicales</taxon>
        <taxon>Brassicaceae</taxon>
        <taxon>Brassiceae</taxon>
        <taxon>Brassica</taxon>
    </lineage>
</organism>
<reference evidence="2" key="1">
    <citation type="submission" date="2019-12" db="EMBL/GenBank/DDBJ databases">
        <title>Genome sequencing and annotation of Brassica cretica.</title>
        <authorList>
            <person name="Studholme D.J."/>
            <person name="Sarris P."/>
        </authorList>
    </citation>
    <scope>NUCLEOTIDE SEQUENCE</scope>
    <source>
        <strain evidence="2">PFS-109/04</strain>
        <tissue evidence="2">Leaf</tissue>
    </source>
</reference>
<evidence type="ECO:0000313" key="2">
    <source>
        <dbReference type="EMBL" id="KAF3508765.1"/>
    </source>
</evidence>
<accession>A0A8S9P207</accession>
<evidence type="ECO:0000256" key="1">
    <source>
        <dbReference type="SAM" id="MobiDB-lite"/>
    </source>
</evidence>